<dbReference type="GO" id="GO:0004315">
    <property type="term" value="F:3-oxoacyl-[acyl-carrier-protein] synthase activity"/>
    <property type="evidence" value="ECO:0007669"/>
    <property type="project" value="InterPro"/>
</dbReference>
<dbReference type="InterPro" id="IPR013747">
    <property type="entry name" value="ACP_syn_III_C"/>
</dbReference>
<keyword evidence="2" id="KW-0012">Acyltransferase</keyword>
<evidence type="ECO:0000313" key="5">
    <source>
        <dbReference type="EMBL" id="MBT1700511.1"/>
    </source>
</evidence>
<comment type="caution">
    <text evidence="5">The sequence shown here is derived from an EMBL/GenBank/DDBJ whole genome shotgun (WGS) entry which is preliminary data.</text>
</comment>
<accession>A0AAP2DQB4</accession>
<dbReference type="GO" id="GO:0006633">
    <property type="term" value="P:fatty acid biosynthetic process"/>
    <property type="evidence" value="ECO:0007669"/>
    <property type="project" value="InterPro"/>
</dbReference>
<dbReference type="InterPro" id="IPR016039">
    <property type="entry name" value="Thiolase-like"/>
</dbReference>
<dbReference type="PANTHER" id="PTHR34069:SF2">
    <property type="entry name" value="BETA-KETOACYL-[ACYL-CARRIER-PROTEIN] SYNTHASE III"/>
    <property type="match status" value="1"/>
</dbReference>
<dbReference type="Proteomes" id="UP001319200">
    <property type="component" value="Unassembled WGS sequence"/>
</dbReference>
<evidence type="ECO:0000256" key="1">
    <source>
        <dbReference type="ARBA" id="ARBA00022679"/>
    </source>
</evidence>
<dbReference type="CDD" id="cd00830">
    <property type="entry name" value="KAS_III"/>
    <property type="match status" value="1"/>
</dbReference>
<evidence type="ECO:0000256" key="2">
    <source>
        <dbReference type="ARBA" id="ARBA00023315"/>
    </source>
</evidence>
<evidence type="ECO:0000313" key="6">
    <source>
        <dbReference type="Proteomes" id="UP001319200"/>
    </source>
</evidence>
<dbReference type="SUPFAM" id="SSF53901">
    <property type="entry name" value="Thiolase-like"/>
    <property type="match status" value="1"/>
</dbReference>
<dbReference type="Pfam" id="PF08541">
    <property type="entry name" value="ACP_syn_III_C"/>
    <property type="match status" value="1"/>
</dbReference>
<keyword evidence="1" id="KW-0808">Transferase</keyword>
<dbReference type="AlphaFoldDB" id="A0AAP2DQB4"/>
<sequence>MALISFNGVGIRGLAAAVPKQVVNNYEYTQYFDKDSVRDIVEKTGIKERRFAPANICSSDLCFAAAERLIADLNVDRSEIDLLIFVSQTPDYRMPATGVLLQERLGLSKQTAAFDMNLGCSAFVYGLSVVYSMMQTGGFRKALLLDGETRSRIYSPKDRKTAFLFGDGGVAALIERDEKYGNAWFSLNSDGSKESLIKVNAGGYRNPSTPETLEEKVVDEHGNIRSEEHGYMNGADVFNFVLLEIPKDIKKLLSFSNTAMDSLDYFVFHQANSYMNDYLKNKLKLDNSKVPASIEKFGNTSSVSIPLTIVSQLKDNLAESKKMLLCGFGVGMSWATAVMNFENCHISELVEV</sequence>
<keyword evidence="6" id="KW-1185">Reference proteome</keyword>
<dbReference type="PANTHER" id="PTHR34069">
    <property type="entry name" value="3-OXOACYL-[ACYL-CARRIER-PROTEIN] SYNTHASE 3"/>
    <property type="match status" value="1"/>
</dbReference>
<reference evidence="5 6" key="1">
    <citation type="submission" date="2021-05" db="EMBL/GenBank/DDBJ databases">
        <title>A Polyphasic approach of four new species of the genus Ohtaekwangia: Ohtaekwangia histidinii sp. nov., Ohtaekwangia cretensis sp. nov., Ohtaekwangia indiensis sp. nov., Ohtaekwangia reichenbachii sp. nov. from diverse environment.</title>
        <authorList>
            <person name="Octaviana S."/>
        </authorList>
    </citation>
    <scope>NUCLEOTIDE SEQUENCE [LARGE SCALE GENOMIC DNA]</scope>
    <source>
        <strain evidence="5 6">PWU4</strain>
    </source>
</reference>
<dbReference type="Gene3D" id="3.40.47.10">
    <property type="match status" value="1"/>
</dbReference>
<dbReference type="EMBL" id="JAHESF010000042">
    <property type="protein sequence ID" value="MBT1700511.1"/>
    <property type="molecule type" value="Genomic_DNA"/>
</dbReference>
<feature type="domain" description="Beta-ketoacyl-[acyl-carrier-protein] synthase III N-terminal" evidence="4">
    <location>
        <begin position="114"/>
        <end position="190"/>
    </location>
</feature>
<dbReference type="Pfam" id="PF08545">
    <property type="entry name" value="ACP_syn_III"/>
    <property type="match status" value="1"/>
</dbReference>
<dbReference type="InterPro" id="IPR013751">
    <property type="entry name" value="ACP_syn_III_N"/>
</dbReference>
<dbReference type="RefSeq" id="WP_254169201.1">
    <property type="nucleotide sequence ID" value="NZ_JAHESF010000042.1"/>
</dbReference>
<gene>
    <name evidence="5" type="ORF">KK083_26725</name>
</gene>
<dbReference type="NCBIfam" id="NF006829">
    <property type="entry name" value="PRK09352.1"/>
    <property type="match status" value="1"/>
</dbReference>
<protein>
    <submittedName>
        <fullName evidence="5">Ketoacyl-ACP synthase III</fullName>
    </submittedName>
</protein>
<dbReference type="GO" id="GO:0044550">
    <property type="term" value="P:secondary metabolite biosynthetic process"/>
    <property type="evidence" value="ECO:0007669"/>
    <property type="project" value="TreeGrafter"/>
</dbReference>
<name>A0AAP2DQB4_9BACT</name>
<evidence type="ECO:0000259" key="4">
    <source>
        <dbReference type="Pfam" id="PF08545"/>
    </source>
</evidence>
<evidence type="ECO:0000259" key="3">
    <source>
        <dbReference type="Pfam" id="PF08541"/>
    </source>
</evidence>
<organism evidence="5 6">
    <name type="scientific">Chryseosolibacter histidini</name>
    <dbReference type="NCBI Taxonomy" id="2782349"/>
    <lineage>
        <taxon>Bacteria</taxon>
        <taxon>Pseudomonadati</taxon>
        <taxon>Bacteroidota</taxon>
        <taxon>Cytophagia</taxon>
        <taxon>Cytophagales</taxon>
        <taxon>Chryseotaleaceae</taxon>
        <taxon>Chryseosolibacter</taxon>
    </lineage>
</organism>
<proteinExistence type="predicted"/>
<feature type="domain" description="Beta-ketoacyl-[acyl-carrier-protein] synthase III C-terminal" evidence="3">
    <location>
        <begin position="255"/>
        <end position="340"/>
    </location>
</feature>